<dbReference type="InterPro" id="IPR042099">
    <property type="entry name" value="ANL_N_sf"/>
</dbReference>
<accession>A0A5C4JT02</accession>
<organism evidence="3 4">
    <name type="scientific">Martelella lutilitoris</name>
    <dbReference type="NCBI Taxonomy" id="2583532"/>
    <lineage>
        <taxon>Bacteria</taxon>
        <taxon>Pseudomonadati</taxon>
        <taxon>Pseudomonadota</taxon>
        <taxon>Alphaproteobacteria</taxon>
        <taxon>Hyphomicrobiales</taxon>
        <taxon>Aurantimonadaceae</taxon>
        <taxon>Martelella</taxon>
    </lineage>
</organism>
<evidence type="ECO:0000313" key="4">
    <source>
        <dbReference type="Proteomes" id="UP000307874"/>
    </source>
</evidence>
<dbReference type="PANTHER" id="PTHR43767">
    <property type="entry name" value="LONG-CHAIN-FATTY-ACID--COA LIGASE"/>
    <property type="match status" value="1"/>
</dbReference>
<dbReference type="InterPro" id="IPR020845">
    <property type="entry name" value="AMP-binding_CS"/>
</dbReference>
<reference evidence="3 4" key="2">
    <citation type="submission" date="2019-06" db="EMBL/GenBank/DDBJ databases">
        <title>Martelella lutilitoris sp. nov., isolated from a tidal mudflat.</title>
        <authorList>
            <person name="Kim Y.-J."/>
        </authorList>
    </citation>
    <scope>NUCLEOTIDE SEQUENCE [LARGE SCALE GENOMIC DNA]</scope>
    <source>
        <strain evidence="3 4">GH2-6</strain>
    </source>
</reference>
<dbReference type="SUPFAM" id="SSF56801">
    <property type="entry name" value="Acetyl-CoA synthetase-like"/>
    <property type="match status" value="1"/>
</dbReference>
<evidence type="ECO:0000313" key="3">
    <source>
        <dbReference type="EMBL" id="TNB47779.1"/>
    </source>
</evidence>
<dbReference type="InterPro" id="IPR045851">
    <property type="entry name" value="AMP-bd_C_sf"/>
</dbReference>
<gene>
    <name evidence="3" type="ORF">FF124_09265</name>
</gene>
<reference evidence="3 4" key="1">
    <citation type="submission" date="2019-05" db="EMBL/GenBank/DDBJ databases">
        <authorList>
            <person name="Lee S.D."/>
        </authorList>
    </citation>
    <scope>NUCLEOTIDE SEQUENCE [LARGE SCALE GENOMIC DNA]</scope>
    <source>
        <strain evidence="3 4">GH2-6</strain>
    </source>
</reference>
<protein>
    <submittedName>
        <fullName evidence="3">Long-chain fatty acid--CoA ligase</fullName>
    </submittedName>
</protein>
<dbReference type="Pfam" id="PF00501">
    <property type="entry name" value="AMP-binding"/>
    <property type="match status" value="1"/>
</dbReference>
<feature type="domain" description="AMP-dependent synthetase/ligase" evidence="1">
    <location>
        <begin position="7"/>
        <end position="361"/>
    </location>
</feature>
<evidence type="ECO:0000259" key="2">
    <source>
        <dbReference type="Pfam" id="PF13193"/>
    </source>
</evidence>
<proteinExistence type="predicted"/>
<dbReference type="PANTHER" id="PTHR43767:SF7">
    <property type="entry name" value="MEDIUM_LONG-CHAIN-FATTY-ACID--COA LIGASE FADD8"/>
    <property type="match status" value="1"/>
</dbReference>
<dbReference type="GO" id="GO:0016877">
    <property type="term" value="F:ligase activity, forming carbon-sulfur bonds"/>
    <property type="evidence" value="ECO:0007669"/>
    <property type="project" value="UniProtKB-ARBA"/>
</dbReference>
<dbReference type="EMBL" id="VCLB01000005">
    <property type="protein sequence ID" value="TNB47779.1"/>
    <property type="molecule type" value="Genomic_DNA"/>
</dbReference>
<dbReference type="Gene3D" id="3.40.50.12780">
    <property type="entry name" value="N-terminal domain of ligase-like"/>
    <property type="match status" value="1"/>
</dbReference>
<dbReference type="InterPro" id="IPR000873">
    <property type="entry name" value="AMP-dep_synth/lig_dom"/>
</dbReference>
<dbReference type="PROSITE" id="PS00455">
    <property type="entry name" value="AMP_BINDING"/>
    <property type="match status" value="1"/>
</dbReference>
<comment type="caution">
    <text evidence="3">The sequence shown here is derived from an EMBL/GenBank/DDBJ whole genome shotgun (WGS) entry which is preliminary data.</text>
</comment>
<dbReference type="Proteomes" id="UP000307874">
    <property type="component" value="Unassembled WGS sequence"/>
</dbReference>
<feature type="domain" description="AMP-binding enzyme C-terminal" evidence="2">
    <location>
        <begin position="411"/>
        <end position="486"/>
    </location>
</feature>
<keyword evidence="3" id="KW-0436">Ligase</keyword>
<sequence>MYPIQHFERAVRRWPDCPAAEFGDQVLTYSELGARVAALAAGLQSLDPDPGSRVAICAHNSLENLIAMLAIMAAGKVWVPLQYTNPEKDILNVIEITQASIVIAHADLVPKVASAGGKLLVCDGPDAENSTRALMHAHAGKRPAPVSLPLNAPQAIKFTGGTTGRPKGVMQSYRGWNTNIVTQIVSWKMREGDRYLAAAPITHGASTYLMPTFAIGGTVVLLDRPAPSATLDCLQNREIAHTFLAPTVIYMMMELPEARNADYAALRNLIYGGGPMRPDAIARAQEIFGERIGSTYGQTEASQVATMISPSELARPELRQSVGRDTLLTQVEIMAPDGSLMPPGEIGEIVIRGDLLMEGYLGQPDLTAQTIVDGWLHTGDLGCKDDLGYLSIRGRTSEMIITGGFNVYPSEVEPSLGQFPGVVDCAVFGVPDEKWGEAVHAAVQMQEGAAADPGEIIAFLRTRLGPVKTPKSVRFYDRMPRNAFGKIQRKQLVADSQAEQAAGVNG</sequence>
<dbReference type="AlphaFoldDB" id="A0A5C4JT02"/>
<dbReference type="InterPro" id="IPR025110">
    <property type="entry name" value="AMP-bd_C"/>
</dbReference>
<name>A0A5C4JT02_9HYPH</name>
<dbReference type="Pfam" id="PF13193">
    <property type="entry name" value="AMP-binding_C"/>
    <property type="match status" value="1"/>
</dbReference>
<dbReference type="Gene3D" id="3.30.300.30">
    <property type="match status" value="1"/>
</dbReference>
<dbReference type="OrthoDB" id="9803968at2"/>
<keyword evidence="4" id="KW-1185">Reference proteome</keyword>
<dbReference type="RefSeq" id="WP_138748225.1">
    <property type="nucleotide sequence ID" value="NZ_VCLB01000005.1"/>
</dbReference>
<dbReference type="InterPro" id="IPR050237">
    <property type="entry name" value="ATP-dep_AMP-bd_enzyme"/>
</dbReference>
<evidence type="ECO:0000259" key="1">
    <source>
        <dbReference type="Pfam" id="PF00501"/>
    </source>
</evidence>